<feature type="transmembrane region" description="Helical" evidence="1">
    <location>
        <begin position="52"/>
        <end position="73"/>
    </location>
</feature>
<proteinExistence type="predicted"/>
<keyword evidence="3" id="KW-1185">Reference proteome</keyword>
<protein>
    <submittedName>
        <fullName evidence="2">3664_t:CDS:1</fullName>
    </submittedName>
</protein>
<keyword evidence="1" id="KW-1133">Transmembrane helix</keyword>
<organism evidence="2 3">
    <name type="scientific">Paraglomus brasilianum</name>
    <dbReference type="NCBI Taxonomy" id="144538"/>
    <lineage>
        <taxon>Eukaryota</taxon>
        <taxon>Fungi</taxon>
        <taxon>Fungi incertae sedis</taxon>
        <taxon>Mucoromycota</taxon>
        <taxon>Glomeromycotina</taxon>
        <taxon>Glomeromycetes</taxon>
        <taxon>Paraglomerales</taxon>
        <taxon>Paraglomeraceae</taxon>
        <taxon>Paraglomus</taxon>
    </lineage>
</organism>
<dbReference type="Proteomes" id="UP000789739">
    <property type="component" value="Unassembled WGS sequence"/>
</dbReference>
<dbReference type="AlphaFoldDB" id="A0A9N9D593"/>
<sequence length="198" mass="22422">MQTVPLANTSGKIKDDYPTDITDYLDLEDYTSRIHSLNIPYETYQRKRAPRIVLVLGIMLFGGIIDCIVMTQTEGWERYAVLGISIIVILVSIIMLLNYIGRAKDEVANERERLINGFNSEDNSRDITWLFVKASRTMCIRQPDHLVIELGHPPASRSLPLVNKILIEKGEGEQYSRPYSPPAVHKIPGKTRDIVGLV</sequence>
<evidence type="ECO:0000256" key="1">
    <source>
        <dbReference type="SAM" id="Phobius"/>
    </source>
</evidence>
<name>A0A9N9D593_9GLOM</name>
<keyword evidence="1" id="KW-0472">Membrane</keyword>
<dbReference type="EMBL" id="CAJVPI010001706">
    <property type="protein sequence ID" value="CAG8623703.1"/>
    <property type="molecule type" value="Genomic_DNA"/>
</dbReference>
<keyword evidence="1" id="KW-0812">Transmembrane</keyword>
<feature type="transmembrane region" description="Helical" evidence="1">
    <location>
        <begin position="79"/>
        <end position="101"/>
    </location>
</feature>
<evidence type="ECO:0000313" key="2">
    <source>
        <dbReference type="EMBL" id="CAG8623703.1"/>
    </source>
</evidence>
<dbReference type="OrthoDB" id="10364347at2759"/>
<gene>
    <name evidence="2" type="ORF">PBRASI_LOCUS8855</name>
</gene>
<accession>A0A9N9D593</accession>
<comment type="caution">
    <text evidence="2">The sequence shown here is derived from an EMBL/GenBank/DDBJ whole genome shotgun (WGS) entry which is preliminary data.</text>
</comment>
<reference evidence="2" key="1">
    <citation type="submission" date="2021-06" db="EMBL/GenBank/DDBJ databases">
        <authorList>
            <person name="Kallberg Y."/>
            <person name="Tangrot J."/>
            <person name="Rosling A."/>
        </authorList>
    </citation>
    <scope>NUCLEOTIDE SEQUENCE</scope>
    <source>
        <strain evidence="2">BR232B</strain>
    </source>
</reference>
<evidence type="ECO:0000313" key="3">
    <source>
        <dbReference type="Proteomes" id="UP000789739"/>
    </source>
</evidence>